<evidence type="ECO:0000256" key="1">
    <source>
        <dbReference type="ARBA" id="ARBA00022737"/>
    </source>
</evidence>
<dbReference type="SMART" id="SM00248">
    <property type="entry name" value="ANK"/>
    <property type="match status" value="8"/>
</dbReference>
<dbReference type="InterPro" id="IPR051637">
    <property type="entry name" value="Ank_repeat_dom-contain_49"/>
</dbReference>
<gene>
    <name evidence="4" type="ORF">TKK_018018</name>
</gene>
<feature type="repeat" description="ANK" evidence="3">
    <location>
        <begin position="124"/>
        <end position="156"/>
    </location>
</feature>
<dbReference type="PROSITE" id="PS50088">
    <property type="entry name" value="ANK_REPEAT"/>
    <property type="match status" value="4"/>
</dbReference>
<dbReference type="InterPro" id="IPR036770">
    <property type="entry name" value="Ankyrin_rpt-contain_sf"/>
</dbReference>
<reference evidence="4 5" key="1">
    <citation type="journal article" date="2024" name="bioRxiv">
        <title>A reference genome for Trichogramma kaykai: A tiny desert-dwelling parasitoid wasp with competing sex-ratio distorters.</title>
        <authorList>
            <person name="Culotta J."/>
            <person name="Lindsey A.R."/>
        </authorList>
    </citation>
    <scope>NUCLEOTIDE SEQUENCE [LARGE SCALE GENOMIC DNA]</scope>
    <source>
        <strain evidence="4 5">KSX58</strain>
    </source>
</reference>
<organism evidence="4 5">
    <name type="scientific">Trichogramma kaykai</name>
    <dbReference type="NCBI Taxonomy" id="54128"/>
    <lineage>
        <taxon>Eukaryota</taxon>
        <taxon>Metazoa</taxon>
        <taxon>Ecdysozoa</taxon>
        <taxon>Arthropoda</taxon>
        <taxon>Hexapoda</taxon>
        <taxon>Insecta</taxon>
        <taxon>Pterygota</taxon>
        <taxon>Neoptera</taxon>
        <taxon>Endopterygota</taxon>
        <taxon>Hymenoptera</taxon>
        <taxon>Apocrita</taxon>
        <taxon>Proctotrupomorpha</taxon>
        <taxon>Chalcidoidea</taxon>
        <taxon>Trichogrammatidae</taxon>
        <taxon>Trichogramma</taxon>
    </lineage>
</organism>
<keyword evidence="5" id="KW-1185">Reference proteome</keyword>
<name>A0ABD2W1Z7_9HYME</name>
<dbReference type="PANTHER" id="PTHR24180">
    <property type="entry name" value="CYCLIN-DEPENDENT KINASE INHIBITOR 2C-RELATED"/>
    <property type="match status" value="1"/>
</dbReference>
<protein>
    <submittedName>
        <fullName evidence="4">Uncharacterized protein</fullName>
    </submittedName>
</protein>
<keyword evidence="2 3" id="KW-0040">ANK repeat</keyword>
<keyword evidence="1" id="KW-0677">Repeat</keyword>
<dbReference type="Pfam" id="PF12796">
    <property type="entry name" value="Ank_2"/>
    <property type="match status" value="3"/>
</dbReference>
<comment type="caution">
    <text evidence="4">The sequence shown here is derived from an EMBL/GenBank/DDBJ whole genome shotgun (WGS) entry which is preliminary data.</text>
</comment>
<feature type="repeat" description="ANK" evidence="3">
    <location>
        <begin position="237"/>
        <end position="269"/>
    </location>
</feature>
<dbReference type="InterPro" id="IPR002110">
    <property type="entry name" value="Ankyrin_rpt"/>
</dbReference>
<sequence>MRGEVKLEVAKERKAFLAQFHSLIGSWTGKLPNLRDIFRPEEIELLLAESVEFNPAFKASGLIQFLIRAGYKDEAKVVDKDGGNNVRVTAVHHAARRGYMHRSYLINDLFVIYERFDVNYSDENGYTHFHVACESGCDYVVKKFLEHGQDPDCRLARNNESSIVDPPLHMALVNGCSKVVGLLLRHGADPNLAVGDGSTPLHLVCRKANQASVFAKMLFEICDERGPGLKVDAQDKLGNTPFHLALRYDNKKLFEPLLRRMSDPNLADVEGLTPLHIICQKFSNDDYLRMFFRMNDDYKRLVRVNAQDSAGNTPLHLALSDGRMAVSKLLMERGADPNVANRDGVTPLHLICQMDESDSLMEKLYEICDGAERKVQANAWDNCNRTPLAWAVARFLPKTVGLLLDRGADLSYFEFPSEAQFDEASRLWRHYQTRLGQAALLTVERLQREDYRLDRSDALTLMRLLKRHEMFKKPFKPEVGRLCRKWALEFSLMLTRYRLPILCCDIILDYLEDDDIYYFKRSTSSLGEDLQVDFSLDFFSLFFFSSKDLQQHWEQGMEREEKYRVSPELRHTAFNVKFQANKGGCVLKLRSDDNSIVDRDTIGSSTPWISKIARWLGGGRG</sequence>
<dbReference type="EMBL" id="JBJJXI010000146">
    <property type="protein sequence ID" value="KAL3386517.1"/>
    <property type="molecule type" value="Genomic_DNA"/>
</dbReference>
<dbReference type="Proteomes" id="UP001627154">
    <property type="component" value="Unassembled WGS sequence"/>
</dbReference>
<dbReference type="PANTHER" id="PTHR24180:SF45">
    <property type="entry name" value="POLY [ADP-RIBOSE] POLYMERASE TANKYRASE"/>
    <property type="match status" value="1"/>
</dbReference>
<dbReference type="SUPFAM" id="SSF48403">
    <property type="entry name" value="Ankyrin repeat"/>
    <property type="match status" value="1"/>
</dbReference>
<evidence type="ECO:0000313" key="4">
    <source>
        <dbReference type="EMBL" id="KAL3386517.1"/>
    </source>
</evidence>
<feature type="repeat" description="ANK" evidence="3">
    <location>
        <begin position="167"/>
        <end position="195"/>
    </location>
</feature>
<evidence type="ECO:0000256" key="2">
    <source>
        <dbReference type="ARBA" id="ARBA00023043"/>
    </source>
</evidence>
<dbReference type="PROSITE" id="PS50297">
    <property type="entry name" value="ANK_REP_REGION"/>
    <property type="match status" value="3"/>
</dbReference>
<evidence type="ECO:0000256" key="3">
    <source>
        <dbReference type="PROSITE-ProRule" id="PRU00023"/>
    </source>
</evidence>
<accession>A0ABD2W1Z7</accession>
<feature type="repeat" description="ANK" evidence="3">
    <location>
        <begin position="310"/>
        <end position="342"/>
    </location>
</feature>
<evidence type="ECO:0000313" key="5">
    <source>
        <dbReference type="Proteomes" id="UP001627154"/>
    </source>
</evidence>
<dbReference type="AlphaFoldDB" id="A0ABD2W1Z7"/>
<dbReference type="Gene3D" id="1.25.40.20">
    <property type="entry name" value="Ankyrin repeat-containing domain"/>
    <property type="match status" value="1"/>
</dbReference>
<proteinExistence type="predicted"/>